<evidence type="ECO:0000313" key="4">
    <source>
        <dbReference type="EMBL" id="SVD12856.1"/>
    </source>
</evidence>
<sequence length="63" mass="7168">MVNNIKKIKEIKSEIVILKKSLMNLKFQKSTGQLEKTSEIKGLRIKIARLKTDISKILGENNA</sequence>
<dbReference type="NCBIfam" id="TIGR00012">
    <property type="entry name" value="L29"/>
    <property type="match status" value="1"/>
</dbReference>
<gene>
    <name evidence="4" type="ORF">METZ01_LOCUS365710</name>
</gene>
<dbReference type="Pfam" id="PF00831">
    <property type="entry name" value="Ribosomal_L29"/>
    <property type="match status" value="1"/>
</dbReference>
<keyword evidence="3" id="KW-0687">Ribonucleoprotein</keyword>
<accession>A0A382SSL6</accession>
<dbReference type="GO" id="GO:0006412">
    <property type="term" value="P:translation"/>
    <property type="evidence" value="ECO:0007669"/>
    <property type="project" value="InterPro"/>
</dbReference>
<dbReference type="GO" id="GO:0005840">
    <property type="term" value="C:ribosome"/>
    <property type="evidence" value="ECO:0007669"/>
    <property type="project" value="UniProtKB-KW"/>
</dbReference>
<evidence type="ECO:0000256" key="3">
    <source>
        <dbReference type="ARBA" id="ARBA00023274"/>
    </source>
</evidence>
<proteinExistence type="inferred from homology"/>
<organism evidence="4">
    <name type="scientific">marine metagenome</name>
    <dbReference type="NCBI Taxonomy" id="408172"/>
    <lineage>
        <taxon>unclassified sequences</taxon>
        <taxon>metagenomes</taxon>
        <taxon>ecological metagenomes</taxon>
    </lineage>
</organism>
<name>A0A382SSL6_9ZZZZ</name>
<evidence type="ECO:0000256" key="1">
    <source>
        <dbReference type="ARBA" id="ARBA00009254"/>
    </source>
</evidence>
<evidence type="ECO:0008006" key="5">
    <source>
        <dbReference type="Google" id="ProtNLM"/>
    </source>
</evidence>
<reference evidence="4" key="1">
    <citation type="submission" date="2018-05" db="EMBL/GenBank/DDBJ databases">
        <authorList>
            <person name="Lanie J.A."/>
            <person name="Ng W.-L."/>
            <person name="Kazmierczak K.M."/>
            <person name="Andrzejewski T.M."/>
            <person name="Davidsen T.M."/>
            <person name="Wayne K.J."/>
            <person name="Tettelin H."/>
            <person name="Glass J.I."/>
            <person name="Rusch D."/>
            <person name="Podicherti R."/>
            <person name="Tsui H.-C.T."/>
            <person name="Winkler M.E."/>
        </authorList>
    </citation>
    <scope>NUCLEOTIDE SEQUENCE</scope>
</reference>
<keyword evidence="2" id="KW-0689">Ribosomal protein</keyword>
<dbReference type="InterPro" id="IPR036049">
    <property type="entry name" value="Ribosomal_uL29_sf"/>
</dbReference>
<dbReference type="HAMAP" id="MF_00374">
    <property type="entry name" value="Ribosomal_uL29"/>
    <property type="match status" value="1"/>
</dbReference>
<dbReference type="AlphaFoldDB" id="A0A382SSL6"/>
<dbReference type="GO" id="GO:1990904">
    <property type="term" value="C:ribonucleoprotein complex"/>
    <property type="evidence" value="ECO:0007669"/>
    <property type="project" value="UniProtKB-KW"/>
</dbReference>
<dbReference type="SUPFAM" id="SSF46561">
    <property type="entry name" value="Ribosomal protein L29 (L29p)"/>
    <property type="match status" value="1"/>
</dbReference>
<dbReference type="Gene3D" id="1.10.287.310">
    <property type="match status" value="1"/>
</dbReference>
<comment type="similarity">
    <text evidence="1">Belongs to the universal ribosomal protein uL29 family.</text>
</comment>
<protein>
    <recommendedName>
        <fullName evidence="5">50S ribosomal protein L29</fullName>
    </recommendedName>
</protein>
<dbReference type="EMBL" id="UINC01131262">
    <property type="protein sequence ID" value="SVD12856.1"/>
    <property type="molecule type" value="Genomic_DNA"/>
</dbReference>
<evidence type="ECO:0000256" key="2">
    <source>
        <dbReference type="ARBA" id="ARBA00022980"/>
    </source>
</evidence>
<dbReference type="InterPro" id="IPR001854">
    <property type="entry name" value="Ribosomal_uL29"/>
</dbReference>
<dbReference type="CDD" id="cd00427">
    <property type="entry name" value="Ribosomal_L29_HIP"/>
    <property type="match status" value="1"/>
</dbReference>
<dbReference type="GO" id="GO:0003735">
    <property type="term" value="F:structural constituent of ribosome"/>
    <property type="evidence" value="ECO:0007669"/>
    <property type="project" value="InterPro"/>
</dbReference>